<dbReference type="KEGG" id="ebi:EbC_14520"/>
<gene>
    <name evidence="1" type="ordered locus">EbC_14520</name>
</gene>
<evidence type="ECO:0000313" key="1">
    <source>
        <dbReference type="EMBL" id="CAX58983.1"/>
    </source>
</evidence>
<organism evidence="2">
    <name type="scientific">Erwinia billingiae (strain Eb661)</name>
    <dbReference type="NCBI Taxonomy" id="634500"/>
    <lineage>
        <taxon>Bacteria</taxon>
        <taxon>Pseudomonadati</taxon>
        <taxon>Pseudomonadota</taxon>
        <taxon>Gammaproteobacteria</taxon>
        <taxon>Enterobacterales</taxon>
        <taxon>Erwiniaceae</taxon>
        <taxon>Erwinia</taxon>
    </lineage>
</organism>
<dbReference type="EMBL" id="FP236843">
    <property type="protein sequence ID" value="CAX58983.1"/>
    <property type="molecule type" value="Genomic_DNA"/>
</dbReference>
<dbReference type="STRING" id="634500.EbC_14520"/>
<dbReference type="AlphaFoldDB" id="D8MQ76"/>
<dbReference type="Proteomes" id="UP000008793">
    <property type="component" value="Chromosome"/>
</dbReference>
<reference evidence="1 2" key="1">
    <citation type="journal article" date="2010" name="BMC Genomics">
        <title>Genome comparison of the epiphytic bacteria Erwinia billingiae and E. tasmaniensis with the pear pathogen E. pyrifoliae.</title>
        <authorList>
            <person name="Kube M."/>
            <person name="Migdoll A.M."/>
            <person name="Gehring I."/>
            <person name="Heitmann K."/>
            <person name="Mayer Y."/>
            <person name="Kuhl H."/>
            <person name="Knaust F."/>
            <person name="Geider K."/>
            <person name="Reinhardt R."/>
        </authorList>
    </citation>
    <scope>NUCLEOTIDE SEQUENCE [LARGE SCALE GENOMIC DNA]</scope>
    <source>
        <strain evidence="1 2">Eb661</strain>
    </source>
</reference>
<dbReference type="RefSeq" id="WP_013201477.1">
    <property type="nucleotide sequence ID" value="NC_014306.1"/>
</dbReference>
<dbReference type="HOGENOM" id="CLU_152554_4_1_6"/>
<name>D8MQ76_ERWBE</name>
<dbReference type="GeneID" id="90511473"/>
<keyword evidence="2" id="KW-1185">Reference proteome</keyword>
<dbReference type="InterPro" id="IPR010862">
    <property type="entry name" value="DUF1493"/>
</dbReference>
<dbReference type="eggNOG" id="ENOG50320J4">
    <property type="taxonomic scope" value="Bacteria"/>
</dbReference>
<sequence>MVDSIEQRVIEFVTRRSGVYMFRKKKYETYTASSSIHFDVKLDQDDVEELIDDFSEEFNVDMSSFHIETYYPDVHFSWNPFNKSEPVDIPDFTVGMLIDSAKAGKWLYD</sequence>
<protein>
    <submittedName>
        <fullName evidence="1">Acyl carrier protein</fullName>
    </submittedName>
</protein>
<dbReference type="Pfam" id="PF07377">
    <property type="entry name" value="DUF1493"/>
    <property type="match status" value="1"/>
</dbReference>
<accession>D8MQ76</accession>
<evidence type="ECO:0000313" key="2">
    <source>
        <dbReference type="Proteomes" id="UP000008793"/>
    </source>
</evidence>
<proteinExistence type="predicted"/>